<comment type="caution">
    <text evidence="6">The sequence shown here is derived from an EMBL/GenBank/DDBJ whole genome shotgun (WGS) entry which is preliminary data.</text>
</comment>
<dbReference type="InterPro" id="IPR017871">
    <property type="entry name" value="ABC_transporter-like_CS"/>
</dbReference>
<evidence type="ECO:0000256" key="1">
    <source>
        <dbReference type="ARBA" id="ARBA00005417"/>
    </source>
</evidence>
<dbReference type="PANTHER" id="PTHR43335">
    <property type="entry name" value="ABC TRANSPORTER, ATP-BINDING PROTEIN"/>
    <property type="match status" value="1"/>
</dbReference>
<dbReference type="OrthoDB" id="9778547at2"/>
<name>A0A4R4D6Y6_9PROT</name>
<dbReference type="PROSITE" id="PS50893">
    <property type="entry name" value="ABC_TRANSPORTER_2"/>
    <property type="match status" value="1"/>
</dbReference>
<dbReference type="InterPro" id="IPR003593">
    <property type="entry name" value="AAA+_ATPase"/>
</dbReference>
<protein>
    <submittedName>
        <fullName evidence="6">ABC transporter ATP-binding protein</fullName>
    </submittedName>
</protein>
<evidence type="ECO:0000256" key="2">
    <source>
        <dbReference type="ARBA" id="ARBA00022448"/>
    </source>
</evidence>
<keyword evidence="3" id="KW-0547">Nucleotide-binding</keyword>
<organism evidence="6 7">
    <name type="scientific">Roseicella aquatilis</name>
    <dbReference type="NCBI Taxonomy" id="2527868"/>
    <lineage>
        <taxon>Bacteria</taxon>
        <taxon>Pseudomonadati</taxon>
        <taxon>Pseudomonadota</taxon>
        <taxon>Alphaproteobacteria</taxon>
        <taxon>Acetobacterales</taxon>
        <taxon>Roseomonadaceae</taxon>
        <taxon>Roseicella</taxon>
    </lineage>
</organism>
<dbReference type="AlphaFoldDB" id="A0A4R4D6Y6"/>
<dbReference type="PANTHER" id="PTHR43335:SF11">
    <property type="entry name" value="ABC TRANSPORTER RELATED"/>
    <property type="match status" value="1"/>
</dbReference>
<dbReference type="Gene3D" id="3.40.50.300">
    <property type="entry name" value="P-loop containing nucleotide triphosphate hydrolases"/>
    <property type="match status" value="1"/>
</dbReference>
<dbReference type="Pfam" id="PF00005">
    <property type="entry name" value="ABC_tran"/>
    <property type="match status" value="1"/>
</dbReference>
<evidence type="ECO:0000313" key="6">
    <source>
        <dbReference type="EMBL" id="TCZ55994.1"/>
    </source>
</evidence>
<gene>
    <name evidence="6" type="ORF">EXY23_20585</name>
</gene>
<evidence type="ECO:0000256" key="3">
    <source>
        <dbReference type="ARBA" id="ARBA00022741"/>
    </source>
</evidence>
<comment type="similarity">
    <text evidence="1">Belongs to the ABC transporter superfamily.</text>
</comment>
<keyword evidence="4 6" id="KW-0067">ATP-binding</keyword>
<reference evidence="6 7" key="1">
    <citation type="submission" date="2019-03" db="EMBL/GenBank/DDBJ databases">
        <title>Paracraurococcus aquatilis NE82 genome sequence.</title>
        <authorList>
            <person name="Zhao Y."/>
            <person name="Du Z."/>
        </authorList>
    </citation>
    <scope>NUCLEOTIDE SEQUENCE [LARGE SCALE GENOMIC DNA]</scope>
    <source>
        <strain evidence="6 7">NE82</strain>
    </source>
</reference>
<keyword evidence="2" id="KW-0813">Transport</keyword>
<dbReference type="InterPro" id="IPR003439">
    <property type="entry name" value="ABC_transporter-like_ATP-bd"/>
</dbReference>
<dbReference type="SMART" id="SM00382">
    <property type="entry name" value="AAA"/>
    <property type="match status" value="1"/>
</dbReference>
<keyword evidence="7" id="KW-1185">Reference proteome</keyword>
<dbReference type="PROSITE" id="PS00211">
    <property type="entry name" value="ABC_TRANSPORTER_1"/>
    <property type="match status" value="1"/>
</dbReference>
<dbReference type="InterPro" id="IPR027417">
    <property type="entry name" value="P-loop_NTPase"/>
</dbReference>
<dbReference type="GO" id="GO:0005524">
    <property type="term" value="F:ATP binding"/>
    <property type="evidence" value="ECO:0007669"/>
    <property type="project" value="UniProtKB-KW"/>
</dbReference>
<dbReference type="CDD" id="cd03230">
    <property type="entry name" value="ABC_DR_subfamily_A"/>
    <property type="match status" value="1"/>
</dbReference>
<sequence>MKADLPVLDLEGVSRRYGAVEAVRDVSFALPQGARVALVGHNGAGKTTLMKLMLGLIRPSAGRLRVLGEDPAAGAAAARRRLGWLPENVTFNPALTGREVLRFFARLKDEPASTADALLERVGLADAARRRVGGYSKGMRQRLGIAQAMLGSPRALLLDEPTTGLDPAVRQGLYDMLGELAGGGTTVLLSSHALEELEGRVERVIIMDRGRLVADGTLAELRRLAQLPVRARLTLVGEGVPDWVGDGLAPRWLGANLLELSCPPEAKMEFLRHAAADARVTDLDLTPPTLDELYAHFLRGREGAVR</sequence>
<dbReference type="Proteomes" id="UP000295023">
    <property type="component" value="Unassembled WGS sequence"/>
</dbReference>
<accession>A0A4R4D6Y6</accession>
<feature type="domain" description="ABC transporter" evidence="5">
    <location>
        <begin position="8"/>
        <end position="234"/>
    </location>
</feature>
<dbReference type="SUPFAM" id="SSF52540">
    <property type="entry name" value="P-loop containing nucleoside triphosphate hydrolases"/>
    <property type="match status" value="1"/>
</dbReference>
<dbReference type="RefSeq" id="WP_132293985.1">
    <property type="nucleotide sequence ID" value="NZ_SKBM01000024.1"/>
</dbReference>
<evidence type="ECO:0000313" key="7">
    <source>
        <dbReference type="Proteomes" id="UP000295023"/>
    </source>
</evidence>
<dbReference type="GO" id="GO:0016887">
    <property type="term" value="F:ATP hydrolysis activity"/>
    <property type="evidence" value="ECO:0007669"/>
    <property type="project" value="InterPro"/>
</dbReference>
<proteinExistence type="inferred from homology"/>
<dbReference type="EMBL" id="SKBM01000024">
    <property type="protein sequence ID" value="TCZ55994.1"/>
    <property type="molecule type" value="Genomic_DNA"/>
</dbReference>
<evidence type="ECO:0000256" key="4">
    <source>
        <dbReference type="ARBA" id="ARBA00022840"/>
    </source>
</evidence>
<evidence type="ECO:0000259" key="5">
    <source>
        <dbReference type="PROSITE" id="PS50893"/>
    </source>
</evidence>